<evidence type="ECO:0000256" key="5">
    <source>
        <dbReference type="ARBA" id="ARBA00022842"/>
    </source>
</evidence>
<feature type="binding site" evidence="7">
    <location>
        <position position="30"/>
    </location>
    <ligand>
        <name>substrate</name>
    </ligand>
</feature>
<comment type="subunit">
    <text evidence="7">Homohexamer.</text>
</comment>
<proteinExistence type="inferred from homology"/>
<dbReference type="GO" id="GO:0006796">
    <property type="term" value="P:phosphate-containing compound metabolic process"/>
    <property type="evidence" value="ECO:0007669"/>
    <property type="project" value="InterPro"/>
</dbReference>
<dbReference type="GO" id="GO:0005737">
    <property type="term" value="C:cytoplasm"/>
    <property type="evidence" value="ECO:0007669"/>
    <property type="project" value="UniProtKB-SubCell"/>
</dbReference>
<dbReference type="AlphaFoldDB" id="A8M9I8"/>
<comment type="cofactor">
    <cofactor evidence="1 7">
        <name>Mg(2+)</name>
        <dbReference type="ChEBI" id="CHEBI:18420"/>
    </cofactor>
</comment>
<dbReference type="GeneID" id="5709081"/>
<feature type="binding site" evidence="7">
    <location>
        <position position="56"/>
    </location>
    <ligand>
        <name>substrate</name>
    </ligand>
</feature>
<accession>A8M9I8</accession>
<evidence type="ECO:0000256" key="3">
    <source>
        <dbReference type="ARBA" id="ARBA00022723"/>
    </source>
</evidence>
<reference evidence="8 9" key="1">
    <citation type="submission" date="2007-10" db="EMBL/GenBank/DDBJ databases">
        <title>Complete sequence of Caldivirga maquilingensis IC-167.</title>
        <authorList>
            <consortium name="US DOE Joint Genome Institute"/>
            <person name="Copeland A."/>
            <person name="Lucas S."/>
            <person name="Lapidus A."/>
            <person name="Barry K."/>
            <person name="Glavina del Rio T."/>
            <person name="Dalin E."/>
            <person name="Tice H."/>
            <person name="Pitluck S."/>
            <person name="Saunders E."/>
            <person name="Brettin T."/>
            <person name="Bruce D."/>
            <person name="Detter J.C."/>
            <person name="Han C."/>
            <person name="Schmutz J."/>
            <person name="Larimer F."/>
            <person name="Land M."/>
            <person name="Hauser L."/>
            <person name="Kyrpides N."/>
            <person name="Ivanova N."/>
            <person name="Biddle J.F."/>
            <person name="Zhang Z."/>
            <person name="Fitz-Gibbon S.T."/>
            <person name="Lowe T.M."/>
            <person name="Saltikov C."/>
            <person name="House C.H."/>
            <person name="Richardson P."/>
        </authorList>
    </citation>
    <scope>NUCLEOTIDE SEQUENCE [LARGE SCALE GENOMIC DNA]</scope>
    <source>
        <strain evidence="9">ATCC 700844 / DSM 13496 / JCM 10307 / IC-167</strain>
    </source>
</reference>
<dbReference type="GO" id="GO:0000287">
    <property type="term" value="F:magnesium ion binding"/>
    <property type="evidence" value="ECO:0007669"/>
    <property type="project" value="UniProtKB-UniRule"/>
</dbReference>
<feature type="binding site" evidence="7">
    <location>
        <position position="103"/>
    </location>
    <ligand>
        <name>Mg(2+)</name>
        <dbReference type="ChEBI" id="CHEBI:18420"/>
        <label>1</label>
    </ligand>
</feature>
<dbReference type="KEGG" id="cma:Cmaq_0015"/>
<dbReference type="STRING" id="397948.Cmaq_0015"/>
<dbReference type="SUPFAM" id="SSF50324">
    <property type="entry name" value="Inorganic pyrophosphatase"/>
    <property type="match status" value="1"/>
</dbReference>
<organism evidence="8 9">
    <name type="scientific">Caldivirga maquilingensis (strain ATCC 700844 / DSM 13496 / JCM 10307 / IC-167)</name>
    <dbReference type="NCBI Taxonomy" id="397948"/>
    <lineage>
        <taxon>Archaea</taxon>
        <taxon>Thermoproteota</taxon>
        <taxon>Thermoprotei</taxon>
        <taxon>Thermoproteales</taxon>
        <taxon>Thermoproteaceae</taxon>
        <taxon>Caldivirga</taxon>
    </lineage>
</organism>
<dbReference type="eggNOG" id="arCOG01711">
    <property type="taxonomic scope" value="Archaea"/>
</dbReference>
<keyword evidence="4 7" id="KW-0378">Hydrolase</keyword>
<dbReference type="PANTHER" id="PTHR10286">
    <property type="entry name" value="INORGANIC PYROPHOSPHATASE"/>
    <property type="match status" value="1"/>
</dbReference>
<dbReference type="Pfam" id="PF00719">
    <property type="entry name" value="Pyrophosphatase"/>
    <property type="match status" value="1"/>
</dbReference>
<protein>
    <recommendedName>
        <fullName evidence="7">Inorganic pyrophosphatase</fullName>
        <ecNumber evidence="7">3.6.1.1</ecNumber>
    </recommendedName>
    <alternativeName>
        <fullName evidence="7">Pyrophosphate phospho-hydrolase</fullName>
        <shortName evidence="7">PPase</shortName>
    </alternativeName>
</protein>
<dbReference type="Proteomes" id="UP000001137">
    <property type="component" value="Chromosome"/>
</dbReference>
<evidence type="ECO:0000313" key="9">
    <source>
        <dbReference type="Proteomes" id="UP000001137"/>
    </source>
</evidence>
<dbReference type="EC" id="3.6.1.1" evidence="7"/>
<dbReference type="GO" id="GO:0004427">
    <property type="term" value="F:inorganic diphosphate phosphatase activity"/>
    <property type="evidence" value="ECO:0007669"/>
    <property type="project" value="UniProtKB-UniRule"/>
</dbReference>
<keyword evidence="9" id="KW-1185">Reference proteome</keyword>
<dbReference type="NCBIfam" id="NF002317">
    <property type="entry name" value="PRK01250.1"/>
    <property type="match status" value="1"/>
</dbReference>
<dbReference type="EMBL" id="CP000852">
    <property type="protein sequence ID" value="ABW00869.1"/>
    <property type="molecule type" value="Genomic_DNA"/>
</dbReference>
<dbReference type="HOGENOM" id="CLU_073198_1_0_2"/>
<comment type="catalytic activity">
    <reaction evidence="6 7">
        <text>diphosphate + H2O = 2 phosphate + H(+)</text>
        <dbReference type="Rhea" id="RHEA:24576"/>
        <dbReference type="ChEBI" id="CHEBI:15377"/>
        <dbReference type="ChEBI" id="CHEBI:15378"/>
        <dbReference type="ChEBI" id="CHEBI:33019"/>
        <dbReference type="ChEBI" id="CHEBI:43474"/>
        <dbReference type="EC" id="3.6.1.1"/>
    </reaction>
</comment>
<dbReference type="Gene3D" id="3.90.80.10">
    <property type="entry name" value="Inorganic pyrophosphatase"/>
    <property type="match status" value="1"/>
</dbReference>
<dbReference type="FunFam" id="3.90.80.10:FF:000003">
    <property type="entry name" value="Inorganic pyrophosphatase"/>
    <property type="match status" value="1"/>
</dbReference>
<gene>
    <name evidence="7" type="primary">ppa</name>
    <name evidence="8" type="ordered locus">Cmaq_0015</name>
</gene>
<keyword evidence="5 7" id="KW-0460">Magnesium</keyword>
<dbReference type="PROSITE" id="PS00387">
    <property type="entry name" value="PPASE"/>
    <property type="match status" value="1"/>
</dbReference>
<feature type="binding site" evidence="7">
    <location>
        <position position="44"/>
    </location>
    <ligand>
        <name>substrate</name>
    </ligand>
</feature>
<keyword evidence="3 7" id="KW-0479">Metal-binding</keyword>
<dbReference type="RefSeq" id="WP_012185089.1">
    <property type="nucleotide sequence ID" value="NC_009954.1"/>
</dbReference>
<evidence type="ECO:0000256" key="2">
    <source>
        <dbReference type="ARBA" id="ARBA00022490"/>
    </source>
</evidence>
<evidence type="ECO:0000256" key="7">
    <source>
        <dbReference type="HAMAP-Rule" id="MF_00209"/>
    </source>
</evidence>
<dbReference type="HAMAP" id="MF_00209">
    <property type="entry name" value="Inorganic_PPase"/>
    <property type="match status" value="1"/>
</dbReference>
<dbReference type="InterPro" id="IPR036649">
    <property type="entry name" value="Pyrophosphatase_sf"/>
</dbReference>
<comment type="similarity">
    <text evidence="7">Belongs to the PPase family.</text>
</comment>
<dbReference type="CDD" id="cd00412">
    <property type="entry name" value="pyrophosphatase"/>
    <property type="match status" value="1"/>
</dbReference>
<evidence type="ECO:0000256" key="1">
    <source>
        <dbReference type="ARBA" id="ARBA00001946"/>
    </source>
</evidence>
<feature type="binding site" evidence="7">
    <location>
        <position position="142"/>
    </location>
    <ligand>
        <name>substrate</name>
    </ligand>
</feature>
<evidence type="ECO:0000256" key="4">
    <source>
        <dbReference type="ARBA" id="ARBA00022801"/>
    </source>
</evidence>
<feature type="binding site" evidence="7">
    <location>
        <position position="71"/>
    </location>
    <ligand>
        <name>Mg(2+)</name>
        <dbReference type="ChEBI" id="CHEBI:18420"/>
        <label>1</label>
    </ligand>
</feature>
<evidence type="ECO:0000313" key="8">
    <source>
        <dbReference type="EMBL" id="ABW00869.1"/>
    </source>
</evidence>
<dbReference type="InterPro" id="IPR008162">
    <property type="entry name" value="Pyrophosphatase"/>
</dbReference>
<keyword evidence="2 7" id="KW-0963">Cytoplasm</keyword>
<name>A8M9I8_CALMQ</name>
<comment type="function">
    <text evidence="7">Catalyzes the hydrolysis of inorganic pyrophosphate (PPi) forming two phosphate ions.</text>
</comment>
<feature type="binding site" evidence="7">
    <location>
        <position position="66"/>
    </location>
    <ligand>
        <name>Mg(2+)</name>
        <dbReference type="ChEBI" id="CHEBI:18420"/>
        <label>1</label>
    </ligand>
</feature>
<feature type="binding site" evidence="7">
    <location>
        <position position="71"/>
    </location>
    <ligand>
        <name>Mg(2+)</name>
        <dbReference type="ChEBI" id="CHEBI:18420"/>
        <label>2</label>
    </ligand>
</feature>
<comment type="subcellular location">
    <subcellularLocation>
        <location evidence="7">Cytoplasm</location>
    </subcellularLocation>
</comment>
<evidence type="ECO:0000256" key="6">
    <source>
        <dbReference type="ARBA" id="ARBA00047820"/>
    </source>
</evidence>
<sequence>MVNITNLPPGRNPPDELYVVVEIPAGSNVKYEFDSASGVFIVDRVLYTAMSYPFNYGFIPGTLTEDGDPLDAVVISSASFLPGTIVDVRPVGALNMEDEKGLDYKLITVPLSRVDPRFSMIKDIKDLPDVILYQVRHFFEHYKELEPGKWTKVKEFMGVEEAKRLVLKYIRGKSNLTNSISQVHG</sequence>